<feature type="compositionally biased region" description="Basic residues" evidence="1">
    <location>
        <begin position="132"/>
        <end position="141"/>
    </location>
</feature>
<organism evidence="2 3">
    <name type="scientific">Pieris macdunnoughi</name>
    <dbReference type="NCBI Taxonomy" id="345717"/>
    <lineage>
        <taxon>Eukaryota</taxon>
        <taxon>Metazoa</taxon>
        <taxon>Ecdysozoa</taxon>
        <taxon>Arthropoda</taxon>
        <taxon>Hexapoda</taxon>
        <taxon>Insecta</taxon>
        <taxon>Pterygota</taxon>
        <taxon>Neoptera</taxon>
        <taxon>Endopterygota</taxon>
        <taxon>Lepidoptera</taxon>
        <taxon>Glossata</taxon>
        <taxon>Ditrysia</taxon>
        <taxon>Papilionoidea</taxon>
        <taxon>Pieridae</taxon>
        <taxon>Pierinae</taxon>
        <taxon>Pieris</taxon>
    </lineage>
</organism>
<proteinExistence type="predicted"/>
<name>A0A821W7Z1_9NEOP</name>
<gene>
    <name evidence="2" type="ORF">PMACD_LOCUS12950</name>
</gene>
<feature type="region of interest" description="Disordered" evidence="1">
    <location>
        <begin position="1"/>
        <end position="20"/>
    </location>
</feature>
<accession>A0A821W7Z1</accession>
<dbReference type="EMBL" id="CAJOBZ010000054">
    <property type="protein sequence ID" value="CAF4920233.1"/>
    <property type="molecule type" value="Genomic_DNA"/>
</dbReference>
<feature type="compositionally biased region" description="Acidic residues" evidence="1">
    <location>
        <begin position="209"/>
        <end position="218"/>
    </location>
</feature>
<reference evidence="2" key="1">
    <citation type="submission" date="2021-02" db="EMBL/GenBank/DDBJ databases">
        <authorList>
            <person name="Steward A R."/>
        </authorList>
    </citation>
    <scope>NUCLEOTIDE SEQUENCE</scope>
</reference>
<feature type="compositionally biased region" description="Basic and acidic residues" evidence="1">
    <location>
        <begin position="10"/>
        <end position="20"/>
    </location>
</feature>
<dbReference type="Proteomes" id="UP000663880">
    <property type="component" value="Unassembled WGS sequence"/>
</dbReference>
<feature type="region of interest" description="Disordered" evidence="1">
    <location>
        <begin position="121"/>
        <end position="159"/>
    </location>
</feature>
<feature type="compositionally biased region" description="Basic and acidic residues" evidence="1">
    <location>
        <begin position="121"/>
        <end position="130"/>
    </location>
</feature>
<evidence type="ECO:0000313" key="3">
    <source>
        <dbReference type="Proteomes" id="UP000663880"/>
    </source>
</evidence>
<keyword evidence="3" id="KW-1185">Reference proteome</keyword>
<dbReference type="OrthoDB" id="7481275at2759"/>
<dbReference type="AlphaFoldDB" id="A0A821W7Z1"/>
<evidence type="ECO:0000313" key="2">
    <source>
        <dbReference type="EMBL" id="CAF4920233.1"/>
    </source>
</evidence>
<evidence type="ECO:0000256" key="1">
    <source>
        <dbReference type="SAM" id="MobiDB-lite"/>
    </source>
</evidence>
<comment type="caution">
    <text evidence="2">The sequence shown here is derived from an EMBL/GenBank/DDBJ whole genome shotgun (WGS) entry which is preliminary data.</text>
</comment>
<protein>
    <submittedName>
        <fullName evidence="2">Uncharacterized protein</fullName>
    </submittedName>
</protein>
<sequence length="287" mass="33370">MSYAKLNFKTTDKSCDRKTDVKPDVVAKDQNGAHYNYLNTKRTIRAVDDKKPIKNVTNNNKSSKDKVLVKKPIPKFHEISSDEDYQSKYKWMEKQESAEHEDEDFNINDYDFDINHDEFVSGRKPLEPRIKNNYKRPRMNKAKSNPKADTAPKPKLPRSLIQRKVTFPKKPIAVKVIRNAAEKMREEDYDQEFSTSTQVLEETTHGRDDSDESDEIDDSKEFLSPSYVRTVRSPWNLGSFVEKLGERTSNMMTKLLSHLPIFPQIPYAKKDEVVTLDEPVKNPLRGR</sequence>
<feature type="compositionally biased region" description="Polar residues" evidence="1">
    <location>
        <begin position="192"/>
        <end position="201"/>
    </location>
</feature>
<feature type="region of interest" description="Disordered" evidence="1">
    <location>
        <begin position="186"/>
        <end position="221"/>
    </location>
</feature>